<dbReference type="InterPro" id="IPR012341">
    <property type="entry name" value="6hp_glycosidase-like_sf"/>
</dbReference>
<dbReference type="Pfam" id="PF02011">
    <property type="entry name" value="Glyco_hydro_48"/>
    <property type="match status" value="1"/>
</dbReference>
<accession>A0ABS5ASR0</accession>
<dbReference type="Pfam" id="PF17957">
    <property type="entry name" value="Big_7"/>
    <property type="match status" value="1"/>
</dbReference>
<keyword evidence="4" id="KW-0119">Carbohydrate metabolism</keyword>
<dbReference type="Gene3D" id="2.60.40.290">
    <property type="match status" value="1"/>
</dbReference>
<dbReference type="InterPro" id="IPR008928">
    <property type="entry name" value="6-hairpin_glycosidase_sf"/>
</dbReference>
<dbReference type="PRINTS" id="PR00844">
    <property type="entry name" value="GLHYDRLASE48"/>
</dbReference>
<dbReference type="SUPFAM" id="SSF49384">
    <property type="entry name" value="Carbohydrate-binding domain"/>
    <property type="match status" value="1"/>
</dbReference>
<gene>
    <name evidence="10" type="ORF">JOF53_008496</name>
</gene>
<evidence type="ECO:0000256" key="8">
    <source>
        <dbReference type="SAM" id="SignalP"/>
    </source>
</evidence>
<evidence type="ECO:0000256" key="1">
    <source>
        <dbReference type="ARBA" id="ARBA00022729"/>
    </source>
</evidence>
<dbReference type="Gene3D" id="2.170.160.10">
    <property type="entry name" value="Endo-1,4-beta-glucanase f. Domain 2"/>
    <property type="match status" value="1"/>
</dbReference>
<dbReference type="InterPro" id="IPR012291">
    <property type="entry name" value="CBM2_carb-bd_dom_sf"/>
</dbReference>
<dbReference type="Proteomes" id="UP001519363">
    <property type="component" value="Unassembled WGS sequence"/>
</dbReference>
<evidence type="ECO:0000313" key="11">
    <source>
        <dbReference type="Proteomes" id="UP001519363"/>
    </source>
</evidence>
<keyword evidence="6" id="KW-0624">Polysaccharide degradation</keyword>
<evidence type="ECO:0000313" key="10">
    <source>
        <dbReference type="EMBL" id="MBP2479624.1"/>
    </source>
</evidence>
<keyword evidence="5" id="KW-0326">Glycosidase</keyword>
<keyword evidence="1 8" id="KW-0732">Signal</keyword>
<dbReference type="InterPro" id="IPR008965">
    <property type="entry name" value="CBM2/CBM3_carb-bd_dom_sf"/>
</dbReference>
<keyword evidence="3" id="KW-0136">Cellulose degradation</keyword>
<dbReference type="Gene3D" id="1.50.10.10">
    <property type="match status" value="1"/>
</dbReference>
<evidence type="ECO:0000256" key="7">
    <source>
        <dbReference type="SAM" id="MobiDB-lite"/>
    </source>
</evidence>
<dbReference type="InterPro" id="IPR023309">
    <property type="entry name" value="Endo-1-4-beta-glucanase_dom2"/>
</dbReference>
<feature type="signal peptide" evidence="8">
    <location>
        <begin position="1"/>
        <end position="38"/>
    </location>
</feature>
<protein>
    <recommendedName>
        <fullName evidence="9">CBM2 domain-containing protein</fullName>
    </recommendedName>
</protein>
<feature type="chain" id="PRO_5045876495" description="CBM2 domain-containing protein" evidence="8">
    <location>
        <begin position="39"/>
        <end position="977"/>
    </location>
</feature>
<dbReference type="Gene3D" id="2.60.40.10">
    <property type="entry name" value="Immunoglobulins"/>
    <property type="match status" value="1"/>
</dbReference>
<proteinExistence type="predicted"/>
<reference evidence="10 11" key="1">
    <citation type="submission" date="2021-03" db="EMBL/GenBank/DDBJ databases">
        <title>Sequencing the genomes of 1000 actinobacteria strains.</title>
        <authorList>
            <person name="Klenk H.-P."/>
        </authorList>
    </citation>
    <scope>NUCLEOTIDE SEQUENCE [LARGE SCALE GENOMIC DNA]</scope>
    <source>
        <strain evidence="10 11">DSM 44580</strain>
    </source>
</reference>
<keyword evidence="2" id="KW-0378">Hydrolase</keyword>
<keyword evidence="11" id="KW-1185">Reference proteome</keyword>
<dbReference type="Pfam" id="PF00553">
    <property type="entry name" value="CBM_2"/>
    <property type="match status" value="1"/>
</dbReference>
<dbReference type="PROSITE" id="PS51173">
    <property type="entry name" value="CBM2"/>
    <property type="match status" value="1"/>
</dbReference>
<evidence type="ECO:0000256" key="6">
    <source>
        <dbReference type="ARBA" id="ARBA00023326"/>
    </source>
</evidence>
<dbReference type="InterPro" id="IPR027390">
    <property type="entry name" value="Endoglucanase_F_dom3"/>
</dbReference>
<dbReference type="RefSeq" id="WP_086784152.1">
    <property type="nucleotide sequence ID" value="NZ_JAGIOO010000001.1"/>
</dbReference>
<dbReference type="InterPro" id="IPR000556">
    <property type="entry name" value="Glyco_hydro_48F"/>
</dbReference>
<organism evidence="10 11">
    <name type="scientific">Crossiella equi</name>
    <dbReference type="NCBI Taxonomy" id="130796"/>
    <lineage>
        <taxon>Bacteria</taxon>
        <taxon>Bacillati</taxon>
        <taxon>Actinomycetota</taxon>
        <taxon>Actinomycetes</taxon>
        <taxon>Pseudonocardiales</taxon>
        <taxon>Pseudonocardiaceae</taxon>
        <taxon>Crossiella</taxon>
    </lineage>
</organism>
<dbReference type="EMBL" id="JAGIOO010000001">
    <property type="protein sequence ID" value="MBP2479624.1"/>
    <property type="molecule type" value="Genomic_DNA"/>
</dbReference>
<dbReference type="SMART" id="SM00637">
    <property type="entry name" value="CBD_II"/>
    <property type="match status" value="1"/>
</dbReference>
<feature type="region of interest" description="Disordered" evidence="7">
    <location>
        <begin position="429"/>
        <end position="453"/>
    </location>
</feature>
<evidence type="ECO:0000256" key="5">
    <source>
        <dbReference type="ARBA" id="ARBA00023295"/>
    </source>
</evidence>
<comment type="caution">
    <text evidence="10">The sequence shown here is derived from an EMBL/GenBank/DDBJ whole genome shotgun (WGS) entry which is preliminary data.</text>
</comment>
<dbReference type="Gene3D" id="4.10.870.10">
    <property type="entry name" value="Endo-1,4-beta-glucanase f. Domain 3"/>
    <property type="match status" value="1"/>
</dbReference>
<evidence type="ECO:0000256" key="3">
    <source>
        <dbReference type="ARBA" id="ARBA00023001"/>
    </source>
</evidence>
<evidence type="ECO:0000256" key="4">
    <source>
        <dbReference type="ARBA" id="ARBA00023277"/>
    </source>
</evidence>
<sequence length="977" mass="103918">MRSRALSRRWRAGPLPAALATALAGAVALPLGALPAAAAPSVACTVVYQVTNEWDTGFSAAATIRNEGEALDGWRLTWTFPDGQRVSNGWNGVFSQQGAVVTVANPDWGRVLPAGGSTQVNFNADKGAANRPPTDFAVNGVRCTGANRAPSVALTSPADGSTFTAPASIALAAEAADTDGTVSKVEFFAGTTPVGTATAAPWRVNWTGATAGAYSVTARATDDKGATTVSNPVAVRVLGAPAVLATPGAVSVRQGDSVKVGVKLASAPAGEVTATVTRTGSADLTATPATLRFTPQNWNTAQQLTIAAADNGGALGEARFTIAAAGHTAATVTAKELSKDTSSYAAAFLAQYNKIKDPAAGYFRRFGELLVPYHSVETLVVEAPDHGHQTTSEAFSYYLWLEASYGRVTKDWAPLAKAWESMEKFIIPGSKDQPTNSSYNPAKPATYAPEHPHPRHYPSQLEPGVAVGQDPLAAELRSAYGNNDIYGMHWLLDVDNTYGYGHCGDGTNNAPAYVNTFQRGEQESVWETVTHPSCDTFRHGGRNGFLDLFTKDANYSRQWRYTNAPDADARAVQVAYWAKTWAEAQGKGAEVAPILAKAAKMGDYLRYAMFDKYFKKIGNCVGPASCPGGTGKNSAHYLMGWYYSWGGATDTSAGWAWRIGSSAPHQGYQNPLAAWALANDPALKPKSATGQQDWGTSYDRQLEFLQWLQAANGGIAGGASNSWGGSYQPPPAGSAKFHGMAYDFQPVWHDPPSNRWFGFQVWGVERIAQLYHVTKDARAKAILDKWVPWAIANTTAGNGSFRVPSDLEWTGKPDDWTGTPTGNSGLTVKVLNHSQDVGVAAALAKTLLYYAAASGNSAARTTGERLLDALLAHQDGKGIAVPETRADYSRFDDKLTTANGDGLYIPPGWTGTMANGDRVDANSTFLSIRSFYKNDPDWPKVQAYLDGGPPPTLTVHRFWSQAEIATAFAAHSELFGG</sequence>
<dbReference type="InterPro" id="IPR001919">
    <property type="entry name" value="CBD2"/>
</dbReference>
<dbReference type="SUPFAM" id="SSF48208">
    <property type="entry name" value="Six-hairpin glycosidases"/>
    <property type="match status" value="1"/>
</dbReference>
<name>A0ABS5ASR0_9PSEU</name>
<evidence type="ECO:0000259" key="9">
    <source>
        <dbReference type="PROSITE" id="PS51173"/>
    </source>
</evidence>
<feature type="domain" description="CBM2" evidence="9">
    <location>
        <begin position="37"/>
        <end position="146"/>
    </location>
</feature>
<dbReference type="InterPro" id="IPR013783">
    <property type="entry name" value="Ig-like_fold"/>
</dbReference>
<evidence type="ECO:0000256" key="2">
    <source>
        <dbReference type="ARBA" id="ARBA00022801"/>
    </source>
</evidence>